<proteinExistence type="predicted"/>
<dbReference type="EMBL" id="BARS01025688">
    <property type="protein sequence ID" value="GAG06997.1"/>
    <property type="molecule type" value="Genomic_DNA"/>
</dbReference>
<comment type="caution">
    <text evidence="1">The sequence shown here is derived from an EMBL/GenBank/DDBJ whole genome shotgun (WGS) entry which is preliminary data.</text>
</comment>
<sequence>LLLQSCLAVAELREAKGEGVAAKGYLDRLAAAIQLDMQSHAATEMFPWPHEDEPTDLTVDLAYLRRMVGRHLSYGPSIGHWTHTQAAEVAEVVRTGLRRFYTPPVLPDEKYAHEWSFLRPLETLNTVDGEYEYDLPAHFAMLDGPLTYGADESSLSQTVKLVSEHQVRMKRQHTNLTARPTMAALRVQGGDETTWKLVVWPTPDAEYAIHYRCQSNPGLLSSGVAKPAGGMPHAQTVVEACLSAADDFLGVKNSPHLSAFRECLRSS</sequence>
<organism evidence="1">
    <name type="scientific">marine sediment metagenome</name>
    <dbReference type="NCBI Taxonomy" id="412755"/>
    <lineage>
        <taxon>unclassified sequences</taxon>
        <taxon>metagenomes</taxon>
        <taxon>ecological metagenomes</taxon>
    </lineage>
</organism>
<accession>X0V6M4</accession>
<gene>
    <name evidence="1" type="ORF">S01H1_40558</name>
</gene>
<feature type="non-terminal residue" evidence="1">
    <location>
        <position position="1"/>
    </location>
</feature>
<dbReference type="AlphaFoldDB" id="X0V6M4"/>
<evidence type="ECO:0000313" key="1">
    <source>
        <dbReference type="EMBL" id="GAG06997.1"/>
    </source>
</evidence>
<protein>
    <submittedName>
        <fullName evidence="1">Uncharacterized protein</fullName>
    </submittedName>
</protein>
<feature type="non-terminal residue" evidence="1">
    <location>
        <position position="267"/>
    </location>
</feature>
<reference evidence="1" key="1">
    <citation type="journal article" date="2014" name="Front. Microbiol.">
        <title>High frequency of phylogenetically diverse reductive dehalogenase-homologous genes in deep subseafloor sedimentary metagenomes.</title>
        <authorList>
            <person name="Kawai M."/>
            <person name="Futagami T."/>
            <person name="Toyoda A."/>
            <person name="Takaki Y."/>
            <person name="Nishi S."/>
            <person name="Hori S."/>
            <person name="Arai W."/>
            <person name="Tsubouchi T."/>
            <person name="Morono Y."/>
            <person name="Uchiyama I."/>
            <person name="Ito T."/>
            <person name="Fujiyama A."/>
            <person name="Inagaki F."/>
            <person name="Takami H."/>
        </authorList>
    </citation>
    <scope>NUCLEOTIDE SEQUENCE</scope>
    <source>
        <strain evidence="1">Expedition CK06-06</strain>
    </source>
</reference>
<name>X0V6M4_9ZZZZ</name>